<dbReference type="SMART" id="SM01012">
    <property type="entry name" value="ANTAR"/>
    <property type="match status" value="1"/>
</dbReference>
<dbReference type="Proteomes" id="UP000199397">
    <property type="component" value="Unassembled WGS sequence"/>
</dbReference>
<dbReference type="PROSITE" id="PS50110">
    <property type="entry name" value="RESPONSE_REGULATORY"/>
    <property type="match status" value="1"/>
</dbReference>
<dbReference type="Pfam" id="PF00072">
    <property type="entry name" value="Response_reg"/>
    <property type="match status" value="1"/>
</dbReference>
<dbReference type="EMBL" id="FNQP01000023">
    <property type="protein sequence ID" value="SEA99925.1"/>
    <property type="molecule type" value="Genomic_DNA"/>
</dbReference>
<gene>
    <name evidence="4" type="ORF">SAMN05660964_03103</name>
</gene>
<keyword evidence="1" id="KW-0597">Phosphoprotein</keyword>
<dbReference type="GO" id="GO:0000160">
    <property type="term" value="P:phosphorelay signal transduction system"/>
    <property type="evidence" value="ECO:0007669"/>
    <property type="project" value="InterPro"/>
</dbReference>
<proteinExistence type="predicted"/>
<dbReference type="GO" id="GO:0003723">
    <property type="term" value="F:RNA binding"/>
    <property type="evidence" value="ECO:0007669"/>
    <property type="project" value="InterPro"/>
</dbReference>
<dbReference type="Gene3D" id="3.40.50.2300">
    <property type="match status" value="1"/>
</dbReference>
<dbReference type="InterPro" id="IPR036388">
    <property type="entry name" value="WH-like_DNA-bd_sf"/>
</dbReference>
<keyword evidence="5" id="KW-1185">Reference proteome</keyword>
<feature type="domain" description="Response regulatory" evidence="2">
    <location>
        <begin position="3"/>
        <end position="117"/>
    </location>
</feature>
<dbReference type="PROSITE" id="PS50921">
    <property type="entry name" value="ANTAR"/>
    <property type="match status" value="1"/>
</dbReference>
<dbReference type="PANTHER" id="PTHR43367:SF1">
    <property type="entry name" value="TWO-COMPONENT RESPONSE REGULATOR-LIKE APRR6-RELATED"/>
    <property type="match status" value="1"/>
</dbReference>
<dbReference type="SMART" id="SM00448">
    <property type="entry name" value="REC"/>
    <property type="match status" value="1"/>
</dbReference>
<feature type="modified residue" description="4-aspartylphosphate" evidence="1">
    <location>
        <position position="53"/>
    </location>
</feature>
<dbReference type="InterPro" id="IPR008327">
    <property type="entry name" value="Sig_transdc_resp-reg_antiterm"/>
</dbReference>
<accession>A0A1H4FRJ0</accession>
<dbReference type="InterPro" id="IPR011006">
    <property type="entry name" value="CheY-like_superfamily"/>
</dbReference>
<dbReference type="OrthoDB" id="9782798at2"/>
<evidence type="ECO:0000259" key="3">
    <source>
        <dbReference type="PROSITE" id="PS50921"/>
    </source>
</evidence>
<dbReference type="InterPro" id="IPR005561">
    <property type="entry name" value="ANTAR"/>
</dbReference>
<dbReference type="PIRSF" id="PIRSF036382">
    <property type="entry name" value="RR_antiterm"/>
    <property type="match status" value="1"/>
</dbReference>
<evidence type="ECO:0000313" key="4">
    <source>
        <dbReference type="EMBL" id="SEA99925.1"/>
    </source>
</evidence>
<organism evidence="4 5">
    <name type="scientific">Thiothrix caldifontis</name>
    <dbReference type="NCBI Taxonomy" id="525918"/>
    <lineage>
        <taxon>Bacteria</taxon>
        <taxon>Pseudomonadati</taxon>
        <taxon>Pseudomonadota</taxon>
        <taxon>Gammaproteobacteria</taxon>
        <taxon>Thiotrichales</taxon>
        <taxon>Thiotrichaceae</taxon>
        <taxon>Thiothrix</taxon>
    </lineage>
</organism>
<dbReference type="Gene3D" id="1.10.10.10">
    <property type="entry name" value="Winged helix-like DNA-binding domain superfamily/Winged helix DNA-binding domain"/>
    <property type="match status" value="1"/>
</dbReference>
<evidence type="ECO:0000256" key="1">
    <source>
        <dbReference type="PROSITE-ProRule" id="PRU00169"/>
    </source>
</evidence>
<name>A0A1H4FRJ0_9GAMM</name>
<protein>
    <submittedName>
        <fullName evidence="4">Response regulator receiver and ANTAR domain protein</fullName>
    </submittedName>
</protein>
<dbReference type="RefSeq" id="WP_093070067.1">
    <property type="nucleotide sequence ID" value="NZ_FNQP01000023.1"/>
</dbReference>
<dbReference type="PANTHER" id="PTHR43367">
    <property type="match status" value="1"/>
</dbReference>
<feature type="domain" description="ANTAR" evidence="3">
    <location>
        <begin position="123"/>
        <end position="184"/>
    </location>
</feature>
<dbReference type="InterPro" id="IPR001789">
    <property type="entry name" value="Sig_transdc_resp-reg_receiver"/>
</dbReference>
<dbReference type="SUPFAM" id="SSF52172">
    <property type="entry name" value="CheY-like"/>
    <property type="match status" value="1"/>
</dbReference>
<sequence>MHKLMLVDQDPDRSASLEVALLAAGYAHIIRVGQGENLLAAVRTHQPDIILIDMQSPDRDTLESLRNVSREMPKPIVFFAEQSDLDTTRAAISAGVSAYIVDDLPGKRLKSVLEVAIARFQEHQKLKDELEDYKSRLQDRKDVDKAKGILMQHRNLTEEEAYQLLRKMAMDRNMKIGEAARNFVAAMALLGGKF</sequence>
<dbReference type="AlphaFoldDB" id="A0A1H4FRJ0"/>
<dbReference type="STRING" id="525918.SAMN05660964_03103"/>
<dbReference type="Pfam" id="PF03861">
    <property type="entry name" value="ANTAR"/>
    <property type="match status" value="1"/>
</dbReference>
<evidence type="ECO:0000259" key="2">
    <source>
        <dbReference type="PROSITE" id="PS50110"/>
    </source>
</evidence>
<evidence type="ECO:0000313" key="5">
    <source>
        <dbReference type="Proteomes" id="UP000199397"/>
    </source>
</evidence>
<reference evidence="4 5" key="1">
    <citation type="submission" date="2016-10" db="EMBL/GenBank/DDBJ databases">
        <authorList>
            <person name="de Groot N.N."/>
        </authorList>
    </citation>
    <scope>NUCLEOTIDE SEQUENCE [LARGE SCALE GENOMIC DNA]</scope>
    <source>
        <strain evidence="4 5">DSM 21228</strain>
    </source>
</reference>